<dbReference type="GO" id="GO:0036088">
    <property type="term" value="P:D-serine catabolic process"/>
    <property type="evidence" value="ECO:0007669"/>
    <property type="project" value="TreeGrafter"/>
</dbReference>
<dbReference type="SUPFAM" id="SSF51419">
    <property type="entry name" value="PLP-binding barrel"/>
    <property type="match status" value="1"/>
</dbReference>
<dbReference type="RefSeq" id="WP_078318362.1">
    <property type="nucleotide sequence ID" value="NZ_MUYV01000011.1"/>
</dbReference>
<dbReference type="Gene3D" id="3.20.20.10">
    <property type="entry name" value="Alanine racemase"/>
    <property type="match status" value="1"/>
</dbReference>
<reference evidence="2 3" key="1">
    <citation type="submission" date="2017-02" db="EMBL/GenBank/DDBJ databases">
        <title>Draft genome sequence of Moraxella porci CCUG 54912T type strain.</title>
        <authorList>
            <person name="Salva-Serra F."/>
            <person name="Engstrom-Jakobsson H."/>
            <person name="Thorell K."/>
            <person name="Jaen-Luchoro D."/>
            <person name="Gonzales-Siles L."/>
            <person name="Karlsson R."/>
            <person name="Yazdan S."/>
            <person name="Boulund F."/>
            <person name="Johnning A."/>
            <person name="Engstrand L."/>
            <person name="Kristiansson E."/>
            <person name="Moore E."/>
        </authorList>
    </citation>
    <scope>NUCLEOTIDE SEQUENCE [LARGE SCALE GENOMIC DNA]</scope>
    <source>
        <strain evidence="2 3">CCUG 54912</strain>
    </source>
</reference>
<organism evidence="2 3">
    <name type="scientific">Moraxella porci DSM 25326</name>
    <dbReference type="NCBI Taxonomy" id="573983"/>
    <lineage>
        <taxon>Bacteria</taxon>
        <taxon>Pseudomonadati</taxon>
        <taxon>Pseudomonadota</taxon>
        <taxon>Gammaproteobacteria</taxon>
        <taxon>Moraxellales</taxon>
        <taxon>Moraxellaceae</taxon>
        <taxon>Moraxella</taxon>
    </lineage>
</organism>
<evidence type="ECO:0000313" key="2">
    <source>
        <dbReference type="EMBL" id="OOS24048.1"/>
    </source>
</evidence>
<feature type="domain" description="Alanine racemase N-terminal" evidence="1">
    <location>
        <begin position="17"/>
        <end position="262"/>
    </location>
</feature>
<dbReference type="InterPro" id="IPR029066">
    <property type="entry name" value="PLP-binding_barrel"/>
</dbReference>
<dbReference type="EMBL" id="MUYV01000011">
    <property type="protein sequence ID" value="OOS24048.1"/>
    <property type="molecule type" value="Genomic_DNA"/>
</dbReference>
<dbReference type="InterPro" id="IPR001608">
    <property type="entry name" value="Ala_racemase_N"/>
</dbReference>
<protein>
    <submittedName>
        <fullName evidence="2">Amino acid aldolase</fullName>
    </submittedName>
</protein>
<dbReference type="STRING" id="573983.B0681_08830"/>
<sequence>MDFAHITPPVSPSAWLDLDALDANIERVNQMTAKVGLRIASKSIRSTQVLHYIRERTPHFVGIMSYSAAESAYLLAQGFDDILCAYPSIDTASIIQTLPFVAQGASMVWMVDRLEQWQLLDEIGRRHGVVLSVCLDINMSMPLPKLYFGTKRSSLITLSQVQDLLDRTKTMSHTKLVGLMGYEGQIAGLPEHLPDKAMLTPIIRLLKSFSKKQLATRRQAITDWLNQNGHPLTIVNGGGSGSMAFTTSQPEITEITVGSAYYYPALFGYMDSMAGFRPAAGFVLPVTRHPEDTVIVAHGGGLVASGAMGRDKQPKIIHPPQLEILTDEGFGEVQTPLMAKSSPPPIGSHIWLQHAKAGELCERFNELITYRNNQPIGHIRTYRGERQCFH</sequence>
<dbReference type="InterPro" id="IPR051466">
    <property type="entry name" value="D-amino_acid_metab_enzyme"/>
</dbReference>
<dbReference type="PANTHER" id="PTHR28004:SF2">
    <property type="entry name" value="D-SERINE DEHYDRATASE"/>
    <property type="match status" value="1"/>
</dbReference>
<comment type="caution">
    <text evidence="2">The sequence shown here is derived from an EMBL/GenBank/DDBJ whole genome shotgun (WGS) entry which is preliminary data.</text>
</comment>
<dbReference type="Proteomes" id="UP000190683">
    <property type="component" value="Unassembled WGS sequence"/>
</dbReference>
<keyword evidence="3" id="KW-1185">Reference proteome</keyword>
<evidence type="ECO:0000313" key="3">
    <source>
        <dbReference type="Proteomes" id="UP000190683"/>
    </source>
</evidence>
<proteinExistence type="predicted"/>
<dbReference type="Pfam" id="PF01168">
    <property type="entry name" value="Ala_racemase_N"/>
    <property type="match status" value="1"/>
</dbReference>
<dbReference type="AlphaFoldDB" id="A0A1T0CNZ1"/>
<dbReference type="GO" id="GO:0008721">
    <property type="term" value="F:D-serine ammonia-lyase activity"/>
    <property type="evidence" value="ECO:0007669"/>
    <property type="project" value="TreeGrafter"/>
</dbReference>
<gene>
    <name evidence="2" type="ORF">B0681_08830</name>
</gene>
<evidence type="ECO:0000259" key="1">
    <source>
        <dbReference type="Pfam" id="PF01168"/>
    </source>
</evidence>
<name>A0A1T0CNZ1_9GAMM</name>
<dbReference type="PANTHER" id="PTHR28004">
    <property type="entry name" value="ZGC:162816-RELATED"/>
    <property type="match status" value="1"/>
</dbReference>
<accession>A0A1T0CNZ1</accession>